<organism evidence="2 3">
    <name type="scientific">Exaiptasia diaphana</name>
    <name type="common">Tropical sea anemone</name>
    <name type="synonym">Aiptasia pulchella</name>
    <dbReference type="NCBI Taxonomy" id="2652724"/>
    <lineage>
        <taxon>Eukaryota</taxon>
        <taxon>Metazoa</taxon>
        <taxon>Cnidaria</taxon>
        <taxon>Anthozoa</taxon>
        <taxon>Hexacorallia</taxon>
        <taxon>Actiniaria</taxon>
        <taxon>Aiptasiidae</taxon>
        <taxon>Exaiptasia</taxon>
    </lineage>
</organism>
<dbReference type="KEGG" id="epa:114575378"/>
<dbReference type="AlphaFoldDB" id="A0A913YN55"/>
<proteinExistence type="predicted"/>
<accession>A0A913YN55</accession>
<dbReference type="EnsemblMetazoa" id="XM_028660121.1">
    <property type="protein sequence ID" value="XP_028515922.1"/>
    <property type="gene ID" value="LOC114575378"/>
</dbReference>
<evidence type="ECO:0000313" key="3">
    <source>
        <dbReference type="Proteomes" id="UP000887567"/>
    </source>
</evidence>
<feature type="compositionally biased region" description="Basic residues" evidence="1">
    <location>
        <begin position="95"/>
        <end position="105"/>
    </location>
</feature>
<sequence>MKLYREKTPEALEISITGSKPPSSEMNIEMNSAQRKLLKTKMTKTMIIPKASNVDLSKAGSLRGKDDEVRGNWKDKVKTVELQIVKAATGSRAKGTAKKVSRPKNKPTPPPPTSKASAKKTSPAHNACHPHIVCGSNMTKMIFADKQFLHITTPKPIGVNPASQRGSSSKLFDTPSDTVYPWADALSIIPRGRLIEESQILSPYTQRFPDKRFQACITPSSYPSSSIDVQIQGSSIDDSPSLEHCRSEEDIHKISSSKKSVQKVGPFLKL</sequence>
<keyword evidence="3" id="KW-1185">Reference proteome</keyword>
<feature type="compositionally biased region" description="Low complexity" evidence="1">
    <location>
        <begin position="114"/>
        <end position="124"/>
    </location>
</feature>
<reference evidence="2" key="1">
    <citation type="submission" date="2022-11" db="UniProtKB">
        <authorList>
            <consortium name="EnsemblMetazoa"/>
        </authorList>
    </citation>
    <scope>IDENTIFICATION</scope>
</reference>
<dbReference type="OrthoDB" id="10279565at2759"/>
<name>A0A913YN55_EXADI</name>
<dbReference type="Proteomes" id="UP000887567">
    <property type="component" value="Unplaced"/>
</dbReference>
<protein>
    <submittedName>
        <fullName evidence="2">Uncharacterized protein</fullName>
    </submittedName>
</protein>
<evidence type="ECO:0000313" key="2">
    <source>
        <dbReference type="EnsemblMetazoa" id="XP_028515922.1"/>
    </source>
</evidence>
<dbReference type="GeneID" id="114575378"/>
<evidence type="ECO:0000256" key="1">
    <source>
        <dbReference type="SAM" id="MobiDB-lite"/>
    </source>
</evidence>
<feature type="region of interest" description="Disordered" evidence="1">
    <location>
        <begin position="88"/>
        <end position="125"/>
    </location>
</feature>
<dbReference type="RefSeq" id="XP_028515922.1">
    <property type="nucleotide sequence ID" value="XM_028660121.1"/>
</dbReference>